<organism evidence="5">
    <name type="scientific">Caulobacter sp. 73W</name>
    <dbReference type="NCBI Taxonomy" id="3161137"/>
    <lineage>
        <taxon>Bacteria</taxon>
        <taxon>Pseudomonadati</taxon>
        <taxon>Pseudomonadota</taxon>
        <taxon>Alphaproteobacteria</taxon>
        <taxon>Caulobacterales</taxon>
        <taxon>Caulobacteraceae</taxon>
        <taxon>Caulobacter</taxon>
    </lineage>
</organism>
<dbReference type="GO" id="GO:0047838">
    <property type="term" value="F:D-xylose 1-dehydrogenase (NAD+) activity"/>
    <property type="evidence" value="ECO:0007669"/>
    <property type="project" value="UniProtKB-EC"/>
</dbReference>
<evidence type="ECO:0000256" key="4">
    <source>
        <dbReference type="ARBA" id="ARBA00069939"/>
    </source>
</evidence>
<evidence type="ECO:0000256" key="1">
    <source>
        <dbReference type="ARBA" id="ARBA00006484"/>
    </source>
</evidence>
<evidence type="ECO:0000256" key="2">
    <source>
        <dbReference type="ARBA" id="ARBA00023002"/>
    </source>
</evidence>
<dbReference type="Pfam" id="PF13561">
    <property type="entry name" value="adh_short_C2"/>
    <property type="match status" value="1"/>
</dbReference>
<dbReference type="RefSeq" id="WP_369058450.1">
    <property type="nucleotide sequence ID" value="NZ_CP158375.1"/>
</dbReference>
<dbReference type="AlphaFoldDB" id="A0AB39KPP8"/>
<evidence type="ECO:0000313" key="5">
    <source>
        <dbReference type="EMBL" id="XDO95602.1"/>
    </source>
</evidence>
<proteinExistence type="inferred from homology"/>
<dbReference type="PROSITE" id="PS00061">
    <property type="entry name" value="ADH_SHORT"/>
    <property type="match status" value="1"/>
</dbReference>
<dbReference type="PRINTS" id="PR00080">
    <property type="entry name" value="SDRFAMILY"/>
</dbReference>
<dbReference type="InterPro" id="IPR036291">
    <property type="entry name" value="NAD(P)-bd_dom_sf"/>
</dbReference>
<dbReference type="FunFam" id="3.40.50.720:FF:000084">
    <property type="entry name" value="Short-chain dehydrogenase reductase"/>
    <property type="match status" value="1"/>
</dbReference>
<dbReference type="EMBL" id="CP158375">
    <property type="protein sequence ID" value="XDO95602.1"/>
    <property type="molecule type" value="Genomic_DNA"/>
</dbReference>
<evidence type="ECO:0000256" key="3">
    <source>
        <dbReference type="ARBA" id="ARBA00066641"/>
    </source>
</evidence>
<keyword evidence="2" id="KW-0560">Oxidoreductase</keyword>
<reference evidence="5" key="1">
    <citation type="submission" date="2024-06" db="EMBL/GenBank/DDBJ databases">
        <title>Caulobacter inopinatus, sp. nov.</title>
        <authorList>
            <person name="Donachie S.P."/>
        </authorList>
    </citation>
    <scope>NUCLEOTIDE SEQUENCE</scope>
    <source>
        <strain evidence="5">73W</strain>
    </source>
</reference>
<dbReference type="SUPFAM" id="SSF51735">
    <property type="entry name" value="NAD(P)-binding Rossmann-fold domains"/>
    <property type="match status" value="1"/>
</dbReference>
<dbReference type="PRINTS" id="PR00081">
    <property type="entry name" value="GDHRDH"/>
</dbReference>
<dbReference type="Gene3D" id="3.40.50.720">
    <property type="entry name" value="NAD(P)-binding Rossmann-like Domain"/>
    <property type="match status" value="1"/>
</dbReference>
<name>A0AB39KPP8_9CAUL</name>
<accession>A0AB39KPP8</accession>
<comment type="similarity">
    <text evidence="1">Belongs to the short-chain dehydrogenases/reductases (SDR) family.</text>
</comment>
<dbReference type="InterPro" id="IPR020904">
    <property type="entry name" value="Sc_DH/Rdtase_CS"/>
</dbReference>
<gene>
    <name evidence="5" type="ORF">ABOZ73_12390</name>
</gene>
<sequence>MAYKPFDLSGKVALVTGGNRGIGFGMAQALAQAGADIIIWGSNAERNLEAEGKLNTLGVRVLAQKVDVSDEAQVKAAMAEAAASMGRIDSVFANAGVGYGAPSFVDMTTETYRKVLAVNLDGVFFTFREACRHMVERAKAGDPGGSIVGIASLAAIEGAARNEAYAATKGAVISMMKSVAVEHARWGVRANAILPGWIATDMTAGAQAAPAFAEKVIPRVPARRWGEPADFGGIAVYLASDASAYHSGDTLVIDGGYSIF</sequence>
<dbReference type="PANTHER" id="PTHR42760:SF5">
    <property type="entry name" value="2-DEHYDRO-3-DEOXY-D-GLUCONATE 5-DEHYDROGENASE"/>
    <property type="match status" value="1"/>
</dbReference>
<protein>
    <recommendedName>
        <fullName evidence="4">D-xylose 1-dehydrogenase</fullName>
        <ecNumber evidence="3">1.1.1.175</ecNumber>
    </recommendedName>
</protein>
<dbReference type="InterPro" id="IPR002347">
    <property type="entry name" value="SDR_fam"/>
</dbReference>
<dbReference type="PANTHER" id="PTHR42760">
    <property type="entry name" value="SHORT-CHAIN DEHYDROGENASES/REDUCTASES FAMILY MEMBER"/>
    <property type="match status" value="1"/>
</dbReference>
<dbReference type="EC" id="1.1.1.175" evidence="3"/>